<protein>
    <submittedName>
        <fullName evidence="1">Uncharacterized protein</fullName>
    </submittedName>
</protein>
<dbReference type="Proteomes" id="UP000054270">
    <property type="component" value="Unassembled WGS sequence"/>
</dbReference>
<gene>
    <name evidence="1" type="ORF">HYPSUDRAFT_72820</name>
</gene>
<organism evidence="1 2">
    <name type="scientific">Hypholoma sublateritium (strain FD-334 SS-4)</name>
    <dbReference type="NCBI Taxonomy" id="945553"/>
    <lineage>
        <taxon>Eukaryota</taxon>
        <taxon>Fungi</taxon>
        <taxon>Dikarya</taxon>
        <taxon>Basidiomycota</taxon>
        <taxon>Agaricomycotina</taxon>
        <taxon>Agaricomycetes</taxon>
        <taxon>Agaricomycetidae</taxon>
        <taxon>Agaricales</taxon>
        <taxon>Agaricineae</taxon>
        <taxon>Strophariaceae</taxon>
        <taxon>Hypholoma</taxon>
    </lineage>
</organism>
<keyword evidence="2" id="KW-1185">Reference proteome</keyword>
<sequence length="480" mass="55161">MDSAADLELDARYMRILLSIPEPRTVMNILKFLAISLVNPSFPFGTLDLCGLFALQHGDVERALLPLYPLITVGPHCSGFSGNTIVSVAEKTFIDFLQDKSRSVQFYIGWSDEYINELVTRAIQYLNSKTRNKATSRIQRMQTGRVSQDLFVMLCNALPQVILTDAMYRNLDQLRLHRIWRQDRVIRSTYMSHLLYLLTAIPRFRHYENNVEYLQLYKKHQNSLESVLGHDVDRYLTNPTLTAYMILCWTMFKGCGDPQRWSLRYSFGGKDCLILLQARVDDALALDRACFGFGDVQGACSGILTDFLFDPARPGHRTLSTEHFNSTALQMLAYLCRPRYAPPGPRRALKRSLCVSTIQPLSHWIARGARRRRSERVQRGLLHRLPRRSRAFRPSEIGLMLLPVILEQCGKSEPLRSILTTQMRDIVIVRRWMPFVWSAVAEYLARTDGEVEGDYGGVSMKLIDVAYYEEPPHSVTEKWL</sequence>
<accession>A0A0D2NBG4</accession>
<reference evidence="2" key="1">
    <citation type="submission" date="2014-04" db="EMBL/GenBank/DDBJ databases">
        <title>Evolutionary Origins and Diversification of the Mycorrhizal Mutualists.</title>
        <authorList>
            <consortium name="DOE Joint Genome Institute"/>
            <consortium name="Mycorrhizal Genomics Consortium"/>
            <person name="Kohler A."/>
            <person name="Kuo A."/>
            <person name="Nagy L.G."/>
            <person name="Floudas D."/>
            <person name="Copeland A."/>
            <person name="Barry K.W."/>
            <person name="Cichocki N."/>
            <person name="Veneault-Fourrey C."/>
            <person name="LaButti K."/>
            <person name="Lindquist E.A."/>
            <person name="Lipzen A."/>
            <person name="Lundell T."/>
            <person name="Morin E."/>
            <person name="Murat C."/>
            <person name="Riley R."/>
            <person name="Ohm R."/>
            <person name="Sun H."/>
            <person name="Tunlid A."/>
            <person name="Henrissat B."/>
            <person name="Grigoriev I.V."/>
            <person name="Hibbett D.S."/>
            <person name="Martin F."/>
        </authorList>
    </citation>
    <scope>NUCLEOTIDE SEQUENCE [LARGE SCALE GENOMIC DNA]</scope>
    <source>
        <strain evidence="2">FD-334 SS-4</strain>
    </source>
</reference>
<proteinExistence type="predicted"/>
<evidence type="ECO:0000313" key="2">
    <source>
        <dbReference type="Proteomes" id="UP000054270"/>
    </source>
</evidence>
<evidence type="ECO:0000313" key="1">
    <source>
        <dbReference type="EMBL" id="KJA13901.1"/>
    </source>
</evidence>
<dbReference type="EMBL" id="KN817706">
    <property type="protein sequence ID" value="KJA13901.1"/>
    <property type="molecule type" value="Genomic_DNA"/>
</dbReference>
<name>A0A0D2NBG4_HYPSF</name>
<dbReference type="AlphaFoldDB" id="A0A0D2NBG4"/>